<keyword evidence="5 15" id="KW-0004">4Fe-4S</keyword>
<feature type="binding site" evidence="16">
    <location>
        <position position="216"/>
    </location>
    <ligand>
        <name>S-adenosyl-L-methionine</name>
        <dbReference type="ChEBI" id="CHEBI:59789"/>
        <label>2</label>
    </ligand>
</feature>
<evidence type="ECO:0000256" key="2">
    <source>
        <dbReference type="ARBA" id="ARBA00004785"/>
    </source>
</evidence>
<sequence>MTLFNTSVTWNNELISRYDLAGPRYTSYPTAPQFSDQFSMSDMHAAIERSNATANPLSLYFHIPFCDTLCFYCGCNKIVTHHKERAMPYLQRLDREMQMQAAWFDTQRQVEQLHWGGGTPTFISDAEMTWLMAATRKHFSLLDDDSGEYSVEIHPGRVSASTMGHLRDLGFNRVSMGVQDFDAKVQKAVNRYNTPEDVRSLVQALRAQQYHSISMDLIYGLPLQTRASFTETLKQVIDLSPDRLSLFNYAHLPHLFKSQALIKADQLPSAQQKLDILQSSIEQLQQAGYVYVGMDHFAKPQDSLVKAQQAGKLQRNFQGYSTHGHCDLLSFGVSSISAFGDVYLQNSKQLDDYYQRIDQQQPAFVRGFTLSKEDLLRQRVINQLICHFHLDFQPIQEEFGIAPTEYFANELAELQPMVEDGLISIDDKGIQVHNTGRLLIRRICMVFDAYLNQGTMIRYSKVI</sequence>
<dbReference type="Pfam" id="PF04055">
    <property type="entry name" value="Radical_SAM"/>
    <property type="match status" value="1"/>
</dbReference>
<feature type="binding site" evidence="17">
    <location>
        <position position="73"/>
    </location>
    <ligand>
        <name>[4Fe-4S] cluster</name>
        <dbReference type="ChEBI" id="CHEBI:49883"/>
        <note>4Fe-4S-S-AdoMet</note>
    </ligand>
</feature>
<keyword evidence="20" id="KW-1185">Reference proteome</keyword>
<dbReference type="GO" id="GO:0005737">
    <property type="term" value="C:cytoplasm"/>
    <property type="evidence" value="ECO:0007669"/>
    <property type="project" value="UniProtKB-SubCell"/>
</dbReference>
<evidence type="ECO:0000256" key="10">
    <source>
        <dbReference type="ARBA" id="ARBA00023004"/>
    </source>
</evidence>
<evidence type="ECO:0000256" key="4">
    <source>
        <dbReference type="ARBA" id="ARBA00011245"/>
    </source>
</evidence>
<dbReference type="InterPro" id="IPR007197">
    <property type="entry name" value="rSAM"/>
</dbReference>
<evidence type="ECO:0000256" key="3">
    <source>
        <dbReference type="ARBA" id="ARBA00005493"/>
    </source>
</evidence>
<dbReference type="FunFam" id="3.80.30.20:FF:000012">
    <property type="entry name" value="Coproporphyrinogen-III oxidase"/>
    <property type="match status" value="1"/>
</dbReference>
<dbReference type="SMART" id="SM00729">
    <property type="entry name" value="Elp3"/>
    <property type="match status" value="1"/>
</dbReference>
<dbReference type="PANTHER" id="PTHR13932">
    <property type="entry name" value="COPROPORPHYRINIGEN III OXIDASE"/>
    <property type="match status" value="1"/>
</dbReference>
<dbReference type="EC" id="1.3.98.3" evidence="15"/>
<evidence type="ECO:0000256" key="5">
    <source>
        <dbReference type="ARBA" id="ARBA00022485"/>
    </source>
</evidence>
<comment type="cofactor">
    <cofactor evidence="15 17">
        <name>[4Fe-4S] cluster</name>
        <dbReference type="ChEBI" id="CHEBI:49883"/>
    </cofactor>
    <text evidence="15 17">Binds 1 [4Fe-4S] cluster. The cluster is coordinated with 3 cysteines and an exchangeable S-adenosyl-L-methionine.</text>
</comment>
<comment type="catalytic activity">
    <reaction evidence="14 15">
        <text>coproporphyrinogen III + 2 S-adenosyl-L-methionine = protoporphyrinogen IX + 2 5'-deoxyadenosine + 2 L-methionine + 2 CO2</text>
        <dbReference type="Rhea" id="RHEA:15425"/>
        <dbReference type="ChEBI" id="CHEBI:16526"/>
        <dbReference type="ChEBI" id="CHEBI:17319"/>
        <dbReference type="ChEBI" id="CHEBI:57307"/>
        <dbReference type="ChEBI" id="CHEBI:57309"/>
        <dbReference type="ChEBI" id="CHEBI:57844"/>
        <dbReference type="ChEBI" id="CHEBI:59789"/>
        <dbReference type="EC" id="1.3.98.3"/>
    </reaction>
</comment>
<dbReference type="SUPFAM" id="SSF102114">
    <property type="entry name" value="Radical SAM enzymes"/>
    <property type="match status" value="1"/>
</dbReference>
<comment type="caution">
    <text evidence="19">The sequence shown here is derived from an EMBL/GenBank/DDBJ whole genome shotgun (WGS) entry which is preliminary data.</text>
</comment>
<keyword evidence="9 15" id="KW-0560">Oxidoreductase</keyword>
<dbReference type="InterPro" id="IPR006638">
    <property type="entry name" value="Elp3/MiaA/NifB-like_rSAM"/>
</dbReference>
<dbReference type="InterPro" id="IPR058240">
    <property type="entry name" value="rSAM_sf"/>
</dbReference>
<dbReference type="GO" id="GO:0006782">
    <property type="term" value="P:protoporphyrinogen IX biosynthetic process"/>
    <property type="evidence" value="ECO:0007669"/>
    <property type="project" value="TreeGrafter"/>
</dbReference>
<evidence type="ECO:0000313" key="19">
    <source>
        <dbReference type="EMBL" id="MBE8718241.1"/>
    </source>
</evidence>
<comment type="subcellular location">
    <subcellularLocation>
        <location evidence="1 15">Cytoplasm</location>
    </subcellularLocation>
</comment>
<feature type="binding site" evidence="16">
    <location>
        <position position="250"/>
    </location>
    <ligand>
        <name>S-adenosyl-L-methionine</name>
        <dbReference type="ChEBI" id="CHEBI:59789"/>
        <label>2</label>
    </ligand>
</feature>
<dbReference type="Gene3D" id="1.10.10.920">
    <property type="match status" value="1"/>
</dbReference>
<dbReference type="RefSeq" id="WP_193910640.1">
    <property type="nucleotide sequence ID" value="NZ_PRDL01000001.1"/>
</dbReference>
<dbReference type="InterPro" id="IPR034505">
    <property type="entry name" value="Coproporphyrinogen-III_oxidase"/>
</dbReference>
<feature type="binding site" evidence="16">
    <location>
        <position position="191"/>
    </location>
    <ligand>
        <name>S-adenosyl-L-methionine</name>
        <dbReference type="ChEBI" id="CHEBI:59789"/>
        <label>2</label>
    </ligand>
</feature>
<dbReference type="Gene3D" id="3.30.750.200">
    <property type="match status" value="1"/>
</dbReference>
<comment type="subunit">
    <text evidence="4">Monomer.</text>
</comment>
<evidence type="ECO:0000256" key="1">
    <source>
        <dbReference type="ARBA" id="ARBA00004496"/>
    </source>
</evidence>
<evidence type="ECO:0000256" key="11">
    <source>
        <dbReference type="ARBA" id="ARBA00023014"/>
    </source>
</evidence>
<evidence type="ECO:0000256" key="14">
    <source>
        <dbReference type="ARBA" id="ARBA00048321"/>
    </source>
</evidence>
<keyword evidence="7 15" id="KW-0949">S-adenosyl-L-methionine</keyword>
<feature type="binding site" evidence="16">
    <location>
        <position position="60"/>
    </location>
    <ligand>
        <name>S-adenosyl-L-methionine</name>
        <dbReference type="ChEBI" id="CHEBI:59789"/>
        <label>1</label>
    </ligand>
</feature>
<accession>A0A928YU41</accession>
<dbReference type="CDD" id="cd01335">
    <property type="entry name" value="Radical_SAM"/>
    <property type="match status" value="1"/>
</dbReference>
<evidence type="ECO:0000256" key="13">
    <source>
        <dbReference type="ARBA" id="ARBA00024295"/>
    </source>
</evidence>
<feature type="binding site" evidence="16">
    <location>
        <begin position="118"/>
        <end position="119"/>
    </location>
    <ligand>
        <name>S-adenosyl-L-methionine</name>
        <dbReference type="ChEBI" id="CHEBI:59789"/>
        <label>2</label>
    </ligand>
</feature>
<gene>
    <name evidence="19" type="primary">hemN</name>
    <name evidence="19" type="ORF">C4F51_13685</name>
</gene>
<feature type="binding site" evidence="16">
    <location>
        <position position="152"/>
    </location>
    <ligand>
        <name>S-adenosyl-L-methionine</name>
        <dbReference type="ChEBI" id="CHEBI:59789"/>
        <label>1</label>
    </ligand>
</feature>
<feature type="binding site" evidence="16">
    <location>
        <position position="179"/>
    </location>
    <ligand>
        <name>S-adenosyl-L-methionine</name>
        <dbReference type="ChEBI" id="CHEBI:59789"/>
        <label>2</label>
    </ligand>
</feature>
<keyword evidence="12 15" id="KW-0627">Porphyrin biosynthesis</keyword>
<evidence type="ECO:0000256" key="8">
    <source>
        <dbReference type="ARBA" id="ARBA00022723"/>
    </source>
</evidence>
<keyword evidence="8 15" id="KW-0479">Metal-binding</keyword>
<evidence type="ECO:0000256" key="7">
    <source>
        <dbReference type="ARBA" id="ARBA00022691"/>
    </source>
</evidence>
<dbReference type="EMBL" id="PRDL01000001">
    <property type="protein sequence ID" value="MBE8718241.1"/>
    <property type="molecule type" value="Genomic_DNA"/>
</dbReference>
<dbReference type="Pfam" id="PF06969">
    <property type="entry name" value="HemN_C"/>
    <property type="match status" value="1"/>
</dbReference>
<dbReference type="PROSITE" id="PS51918">
    <property type="entry name" value="RADICAL_SAM"/>
    <property type="match status" value="1"/>
</dbReference>
<evidence type="ECO:0000256" key="15">
    <source>
        <dbReference type="PIRNR" id="PIRNR000167"/>
    </source>
</evidence>
<dbReference type="InterPro" id="IPR010723">
    <property type="entry name" value="HemN_C"/>
</dbReference>
<evidence type="ECO:0000256" key="16">
    <source>
        <dbReference type="PIRSR" id="PIRSR000167-1"/>
    </source>
</evidence>
<comment type="similarity">
    <text evidence="3 15">Belongs to the anaerobic coproporphyrinogen-III oxidase family.</text>
</comment>
<dbReference type="Proteomes" id="UP000652567">
    <property type="component" value="Unassembled WGS sequence"/>
</dbReference>
<dbReference type="GO" id="GO:0046872">
    <property type="term" value="F:metal ion binding"/>
    <property type="evidence" value="ECO:0007669"/>
    <property type="project" value="UniProtKB-KW"/>
</dbReference>
<dbReference type="InterPro" id="IPR004558">
    <property type="entry name" value="Coprogen_oxidase_HemN"/>
</dbReference>
<feature type="binding site" evidence="16">
    <location>
        <begin position="72"/>
        <end position="74"/>
    </location>
    <ligand>
        <name>S-adenosyl-L-methionine</name>
        <dbReference type="ChEBI" id="CHEBI:59789"/>
        <label>2</label>
    </ligand>
</feature>
<feature type="domain" description="Radical SAM core" evidence="18">
    <location>
        <begin position="51"/>
        <end position="287"/>
    </location>
</feature>
<dbReference type="GO" id="GO:0051989">
    <property type="term" value="F:coproporphyrinogen dehydrogenase activity"/>
    <property type="evidence" value="ECO:0007669"/>
    <property type="project" value="UniProtKB-EC"/>
</dbReference>
<organism evidence="19 20">
    <name type="scientific">Cellvibrio polysaccharolyticus</name>
    <dbReference type="NCBI Taxonomy" id="2082724"/>
    <lineage>
        <taxon>Bacteria</taxon>
        <taxon>Pseudomonadati</taxon>
        <taxon>Pseudomonadota</taxon>
        <taxon>Gammaproteobacteria</taxon>
        <taxon>Cellvibrionales</taxon>
        <taxon>Cellvibrionaceae</taxon>
        <taxon>Cellvibrio</taxon>
    </lineage>
</organism>
<evidence type="ECO:0000256" key="17">
    <source>
        <dbReference type="PIRSR" id="PIRSR000167-2"/>
    </source>
</evidence>
<dbReference type="NCBIfam" id="TIGR00538">
    <property type="entry name" value="hemN"/>
    <property type="match status" value="1"/>
</dbReference>
<comment type="pathway">
    <text evidence="2 15">Porphyrin-containing compound metabolism; protoporphyrin-IX biosynthesis; protoporphyrinogen-IX from coproporphyrinogen-III (AdoMet route): step 1/1.</text>
</comment>
<keyword evidence="11 15" id="KW-0411">Iron-sulfur</keyword>
<keyword evidence="6 15" id="KW-0963">Cytoplasm</keyword>
<evidence type="ECO:0000259" key="18">
    <source>
        <dbReference type="PROSITE" id="PS51918"/>
    </source>
</evidence>
<feature type="binding site" evidence="17">
    <location>
        <position position="70"/>
    </location>
    <ligand>
        <name>[4Fe-4S] cluster</name>
        <dbReference type="ChEBI" id="CHEBI:49883"/>
        <note>4Fe-4S-S-AdoMet</note>
    </ligand>
</feature>
<protein>
    <recommendedName>
        <fullName evidence="15">Coproporphyrinogen-III oxidase</fullName>
        <ecNumber evidence="15">1.3.98.3</ecNumber>
    </recommendedName>
</protein>
<feature type="binding site" evidence="16">
    <location>
        <position position="117"/>
    </location>
    <ligand>
        <name>S-adenosyl-L-methionine</name>
        <dbReference type="ChEBI" id="CHEBI:59789"/>
        <label>1</label>
    </ligand>
</feature>
<dbReference type="FunFam" id="1.10.10.920:FF:000001">
    <property type="entry name" value="Coproporphyrinogen-III oxidase"/>
    <property type="match status" value="1"/>
</dbReference>
<dbReference type="SFLD" id="SFLDS00029">
    <property type="entry name" value="Radical_SAM"/>
    <property type="match status" value="1"/>
</dbReference>
<dbReference type="GO" id="GO:0004109">
    <property type="term" value="F:coproporphyrinogen oxidase activity"/>
    <property type="evidence" value="ECO:0007669"/>
    <property type="project" value="InterPro"/>
</dbReference>
<name>A0A928YU41_9GAMM</name>
<dbReference type="AlphaFoldDB" id="A0A928YU41"/>
<dbReference type="SFLD" id="SFLDG01065">
    <property type="entry name" value="anaerobic_coproporphyrinogen-I"/>
    <property type="match status" value="1"/>
</dbReference>
<feature type="binding site" evidence="16">
    <location>
        <position position="336"/>
    </location>
    <ligand>
        <name>S-adenosyl-L-methionine</name>
        <dbReference type="ChEBI" id="CHEBI:59789"/>
        <label>1</label>
    </ligand>
</feature>
<proteinExistence type="inferred from homology"/>
<keyword evidence="10 15" id="KW-0408">Iron</keyword>
<comment type="function">
    <text evidence="13">Involved in the heme biosynthesis. Catalyzes the anaerobic oxidative decarboxylation of propionate groups of rings A and B of coproporphyrinogen III to yield the vinyl groups in protoporphyrinogen IX.</text>
</comment>
<evidence type="ECO:0000256" key="6">
    <source>
        <dbReference type="ARBA" id="ARBA00022490"/>
    </source>
</evidence>
<feature type="binding site" evidence="17">
    <location>
        <position position="66"/>
    </location>
    <ligand>
        <name>[4Fe-4S] cluster</name>
        <dbReference type="ChEBI" id="CHEBI:49883"/>
        <note>4Fe-4S-S-AdoMet</note>
    </ligand>
</feature>
<dbReference type="PIRSF" id="PIRSF000167">
    <property type="entry name" value="HemN"/>
    <property type="match status" value="1"/>
</dbReference>
<evidence type="ECO:0000313" key="20">
    <source>
        <dbReference type="Proteomes" id="UP000652567"/>
    </source>
</evidence>
<evidence type="ECO:0000256" key="12">
    <source>
        <dbReference type="ARBA" id="ARBA00023244"/>
    </source>
</evidence>
<dbReference type="PANTHER" id="PTHR13932:SF6">
    <property type="entry name" value="OXYGEN-INDEPENDENT COPROPORPHYRINOGEN III OXIDASE"/>
    <property type="match status" value="1"/>
</dbReference>
<reference evidence="19" key="1">
    <citation type="submission" date="2018-07" db="EMBL/GenBank/DDBJ databases">
        <title>Genome assembly of strain Ka43.</title>
        <authorList>
            <person name="Kukolya J."/>
            <person name="Nagy I."/>
            <person name="Horvath B."/>
            <person name="Toth A."/>
        </authorList>
    </citation>
    <scope>NUCLEOTIDE SEQUENCE</scope>
    <source>
        <strain evidence="19">KB43</strain>
    </source>
</reference>
<evidence type="ECO:0000256" key="9">
    <source>
        <dbReference type="ARBA" id="ARBA00023002"/>
    </source>
</evidence>
<dbReference type="GO" id="GO:0051539">
    <property type="term" value="F:4 iron, 4 sulfur cluster binding"/>
    <property type="evidence" value="ECO:0007669"/>
    <property type="project" value="UniProtKB-KW"/>
</dbReference>